<name>C1BTA7_LEPSM</name>
<keyword evidence="7" id="KW-0175">Coiled coil</keyword>
<evidence type="ECO:0000256" key="1">
    <source>
        <dbReference type="ARBA" id="ARBA00004180"/>
    </source>
</evidence>
<dbReference type="PANTHER" id="PTHR10639">
    <property type="entry name" value="CLATHRIN LIGHT CHAIN"/>
    <property type="match status" value="1"/>
</dbReference>
<comment type="function">
    <text evidence="6">Clathrin is the major protein of the polyhedral coat of coated pits and vesicles.</text>
</comment>
<keyword evidence="5 6" id="KW-0968">Cytoplasmic vesicle</keyword>
<organism evidence="8">
    <name type="scientific">Lepeophtheirus salmonis</name>
    <name type="common">Salmon louse</name>
    <name type="synonym">Caligus salmonis</name>
    <dbReference type="NCBI Taxonomy" id="72036"/>
    <lineage>
        <taxon>Eukaryota</taxon>
        <taxon>Metazoa</taxon>
        <taxon>Ecdysozoa</taxon>
        <taxon>Arthropoda</taxon>
        <taxon>Crustacea</taxon>
        <taxon>Multicrustacea</taxon>
        <taxon>Hexanauplia</taxon>
        <taxon>Copepoda</taxon>
        <taxon>Siphonostomatoida</taxon>
        <taxon>Caligidae</taxon>
        <taxon>Lepeophtheirus</taxon>
    </lineage>
</organism>
<dbReference type="GO" id="GO:0032050">
    <property type="term" value="F:clathrin heavy chain binding"/>
    <property type="evidence" value="ECO:0007669"/>
    <property type="project" value="TreeGrafter"/>
</dbReference>
<dbReference type="GO" id="GO:0006886">
    <property type="term" value="P:intracellular protein transport"/>
    <property type="evidence" value="ECO:0007669"/>
    <property type="project" value="InterPro"/>
</dbReference>
<evidence type="ECO:0000256" key="2">
    <source>
        <dbReference type="ARBA" id="ARBA00005263"/>
    </source>
</evidence>
<gene>
    <name evidence="8" type="primary">CLC</name>
</gene>
<keyword evidence="3 6" id="KW-0472">Membrane</keyword>
<sequence>MDSPVEDPAAEFLAQEKEALGDIIDEFEITEKPVDMEEPEIEFVECMADVEPKEDLFNTLTPPPTKPVPETIRKWKEENEKLLEEKDAKEEKMKLELQAQAKKELEDWYKNYNKQLTLTQESNRGSEKDFVAEVNDITPGTEWERVYKLVDFNTKNNRNSKDMSRMRHILLQLKQTGVKV</sequence>
<dbReference type="OrthoDB" id="5512at2759"/>
<dbReference type="GO" id="GO:0030672">
    <property type="term" value="C:synaptic vesicle membrane"/>
    <property type="evidence" value="ECO:0007669"/>
    <property type="project" value="TreeGrafter"/>
</dbReference>
<reference evidence="8" key="1">
    <citation type="submission" date="2009-06" db="EMBL/GenBank/DDBJ databases">
        <title>Lepeophtheirus salmonis ESTs and full-length cDNAs.</title>
        <authorList>
            <person name="Yasuike M."/>
            <person name="von Schalburg K."/>
            <person name="Cooper G."/>
            <person name="Leong J."/>
            <person name="Jones S.R.M."/>
            <person name="Koop B.F."/>
        </authorList>
    </citation>
    <scope>NUCLEOTIDE SEQUENCE</scope>
    <source>
        <strain evidence="8">Pacific form</strain>
        <tissue evidence="8">Whole</tissue>
    </source>
</reference>
<protein>
    <recommendedName>
        <fullName evidence="6">Clathrin light chain</fullName>
    </recommendedName>
</protein>
<comment type="subcellular location">
    <subcellularLocation>
        <location evidence="1 6">Cytoplasmic vesicle membrane</location>
        <topology evidence="1 6">Peripheral membrane protein</topology>
        <orientation evidence="1 6">Cytoplasmic side</orientation>
    </subcellularLocation>
    <subcellularLocation>
        <location evidence="6">Membrane</location>
        <location evidence="6">Coated pit</location>
        <topology evidence="6">Peripheral membrane protein</topology>
        <orientation evidence="6">Cytoplasmic side</orientation>
    </subcellularLocation>
    <text evidence="6">Cytoplasmic face of coated pits and vesicles.</text>
</comment>
<evidence type="ECO:0000256" key="3">
    <source>
        <dbReference type="ARBA" id="ARBA00023136"/>
    </source>
</evidence>
<evidence type="ECO:0000256" key="7">
    <source>
        <dbReference type="SAM" id="Coils"/>
    </source>
</evidence>
<dbReference type="GO" id="GO:0099631">
    <property type="term" value="C:postsynaptic endocytic zone cytoplasmic component"/>
    <property type="evidence" value="ECO:0007669"/>
    <property type="project" value="TreeGrafter"/>
</dbReference>
<evidence type="ECO:0000256" key="5">
    <source>
        <dbReference type="ARBA" id="ARBA00023329"/>
    </source>
</evidence>
<feature type="coiled-coil region" evidence="7">
    <location>
        <begin position="72"/>
        <end position="105"/>
    </location>
</feature>
<dbReference type="PROSITE" id="PS00581">
    <property type="entry name" value="CLATHRIN_LIGHT_CHN_2"/>
    <property type="match status" value="1"/>
</dbReference>
<dbReference type="GO" id="GO:0005198">
    <property type="term" value="F:structural molecule activity"/>
    <property type="evidence" value="ECO:0007669"/>
    <property type="project" value="InterPro"/>
</dbReference>
<dbReference type="AlphaFoldDB" id="C1BTA7"/>
<proteinExistence type="evidence at transcript level"/>
<dbReference type="GO" id="GO:0072583">
    <property type="term" value="P:clathrin-dependent endocytosis"/>
    <property type="evidence" value="ECO:0007669"/>
    <property type="project" value="TreeGrafter"/>
</dbReference>
<evidence type="ECO:0000313" key="8">
    <source>
        <dbReference type="EMBL" id="ACO12260.1"/>
    </source>
</evidence>
<dbReference type="InterPro" id="IPR000996">
    <property type="entry name" value="Clathrin_L-chain"/>
</dbReference>
<accession>C1BTA7</accession>
<dbReference type="Pfam" id="PF01086">
    <property type="entry name" value="Clathrin_lg_ch"/>
    <property type="match status" value="1"/>
</dbReference>
<dbReference type="GO" id="GO:0030132">
    <property type="term" value="C:clathrin coat of coated pit"/>
    <property type="evidence" value="ECO:0007669"/>
    <property type="project" value="InterPro"/>
</dbReference>
<comment type="similarity">
    <text evidence="2 6">Belongs to the clathrin light chain family.</text>
</comment>
<dbReference type="GO" id="GO:0030130">
    <property type="term" value="C:clathrin coat of trans-Golgi network vesicle"/>
    <property type="evidence" value="ECO:0007669"/>
    <property type="project" value="InterPro"/>
</dbReference>
<dbReference type="PANTHER" id="PTHR10639:SF7">
    <property type="entry name" value="CLATHRIN LIGHT CHAIN"/>
    <property type="match status" value="1"/>
</dbReference>
<keyword evidence="4 6" id="KW-0168">Coated pit</keyword>
<evidence type="ECO:0000256" key="6">
    <source>
        <dbReference type="RuleBase" id="RU363137"/>
    </source>
</evidence>
<dbReference type="EMBL" id="BT077836">
    <property type="protein sequence ID" value="ACO12260.1"/>
    <property type="molecule type" value="mRNA"/>
</dbReference>
<evidence type="ECO:0000256" key="4">
    <source>
        <dbReference type="ARBA" id="ARBA00023176"/>
    </source>
</evidence>